<evidence type="ECO:0000313" key="3">
    <source>
        <dbReference type="Proteomes" id="UP000235803"/>
    </source>
</evidence>
<feature type="transmembrane region" description="Helical" evidence="1">
    <location>
        <begin position="85"/>
        <end position="103"/>
    </location>
</feature>
<organism evidence="2 3">
    <name type="scientific">Billgrantia endophytica</name>
    <dbReference type="NCBI Taxonomy" id="2033802"/>
    <lineage>
        <taxon>Bacteria</taxon>
        <taxon>Pseudomonadati</taxon>
        <taxon>Pseudomonadota</taxon>
        <taxon>Gammaproteobacteria</taxon>
        <taxon>Oceanospirillales</taxon>
        <taxon>Halomonadaceae</taxon>
        <taxon>Billgrantia</taxon>
    </lineage>
</organism>
<feature type="transmembrane region" description="Helical" evidence="1">
    <location>
        <begin position="42"/>
        <end position="64"/>
    </location>
</feature>
<name>A0A2N7TWD8_9GAMM</name>
<feature type="transmembrane region" description="Helical" evidence="1">
    <location>
        <begin position="150"/>
        <end position="172"/>
    </location>
</feature>
<dbReference type="PANTHER" id="PTHR38095">
    <property type="entry name" value="ANAEROBIC DIMETHYL SULFOXIDE REDUCTASE CHAIN YNFH"/>
    <property type="match status" value="1"/>
</dbReference>
<dbReference type="Proteomes" id="UP000235803">
    <property type="component" value="Unassembled WGS sequence"/>
</dbReference>
<feature type="transmembrane region" description="Helical" evidence="1">
    <location>
        <begin position="275"/>
        <end position="294"/>
    </location>
</feature>
<gene>
    <name evidence="2" type="ORF">C1H69_20960</name>
</gene>
<evidence type="ECO:0000313" key="2">
    <source>
        <dbReference type="EMBL" id="PMR72465.1"/>
    </source>
</evidence>
<feature type="transmembrane region" description="Helical" evidence="1">
    <location>
        <begin position="115"/>
        <end position="138"/>
    </location>
</feature>
<dbReference type="GO" id="GO:0009390">
    <property type="term" value="C:dimethyl sulfoxide reductase complex"/>
    <property type="evidence" value="ECO:0007669"/>
    <property type="project" value="TreeGrafter"/>
</dbReference>
<dbReference type="GO" id="GO:0019645">
    <property type="term" value="P:anaerobic electron transport chain"/>
    <property type="evidence" value="ECO:0007669"/>
    <property type="project" value="InterPro"/>
</dbReference>
<keyword evidence="3" id="KW-1185">Reference proteome</keyword>
<feature type="transmembrane region" description="Helical" evidence="1">
    <location>
        <begin position="251"/>
        <end position="269"/>
    </location>
</feature>
<proteinExistence type="predicted"/>
<keyword evidence="1" id="KW-0472">Membrane</keyword>
<dbReference type="Pfam" id="PF04976">
    <property type="entry name" value="DmsC"/>
    <property type="match status" value="1"/>
</dbReference>
<comment type="caution">
    <text evidence="2">The sequence shown here is derived from an EMBL/GenBank/DDBJ whole genome shotgun (WGS) entry which is preliminary data.</text>
</comment>
<dbReference type="RefSeq" id="WP_102655329.1">
    <property type="nucleotide sequence ID" value="NZ_PNRF01000044.1"/>
</dbReference>
<reference evidence="2 3" key="1">
    <citation type="submission" date="2018-01" db="EMBL/GenBank/DDBJ databases">
        <title>Halomonas endophytica sp. nov., isolated from storage liquid in the stems of Populus euphratica.</title>
        <authorList>
            <person name="Chen C."/>
        </authorList>
    </citation>
    <scope>NUCLEOTIDE SEQUENCE [LARGE SCALE GENOMIC DNA]</scope>
    <source>
        <strain evidence="2 3">MC28</strain>
    </source>
</reference>
<sequence>MHPALSVIFFTVVSGAGFGLVILSVGLGLLGGVPGLGVSGTLTSIVTGVVLATAGLLASTLHLANPKNAWRAFFRFRTSWLSREAVFSVLFYPCVALYLLGLWSTGGAHGAGMTLVGVLVLLLALATVFATGMIYASLRTIPQWNSPLVPTNYLLLSLASGAVLLTGVTVAFGESPAVAGRLALVLLITAGLAKAVYFFWIGKPQGPTINTAVGATRARIKLLESGQSSDSFLNREFSYEAAAARINQLRIVVYVCGFILPFLLLVALLRTDATPLSLTLALSAPALLGIGLLAERWLFFAEARHVVNLFYGRQQC</sequence>
<protein>
    <submittedName>
        <fullName evidence="2">DMSO reductase</fullName>
    </submittedName>
</protein>
<accession>A0A2N7TWD8</accession>
<feature type="transmembrane region" description="Helical" evidence="1">
    <location>
        <begin position="178"/>
        <end position="200"/>
    </location>
</feature>
<dbReference type="InterPro" id="IPR007059">
    <property type="entry name" value="DmsC"/>
</dbReference>
<dbReference type="AlphaFoldDB" id="A0A2N7TWD8"/>
<feature type="transmembrane region" description="Helical" evidence="1">
    <location>
        <begin position="7"/>
        <end position="30"/>
    </location>
</feature>
<dbReference type="PANTHER" id="PTHR38095:SF1">
    <property type="entry name" value="ANAEROBIC DIMETHYL SULFOXIDE REDUCTASE CHAIN YNFH"/>
    <property type="match status" value="1"/>
</dbReference>
<dbReference type="EMBL" id="PNRF01000044">
    <property type="protein sequence ID" value="PMR72465.1"/>
    <property type="molecule type" value="Genomic_DNA"/>
</dbReference>
<keyword evidence="1" id="KW-1133">Transmembrane helix</keyword>
<keyword evidence="1" id="KW-0812">Transmembrane</keyword>
<dbReference type="GO" id="GO:0005886">
    <property type="term" value="C:plasma membrane"/>
    <property type="evidence" value="ECO:0007669"/>
    <property type="project" value="TreeGrafter"/>
</dbReference>
<dbReference type="OrthoDB" id="5520897at2"/>
<evidence type="ECO:0000256" key="1">
    <source>
        <dbReference type="SAM" id="Phobius"/>
    </source>
</evidence>
<dbReference type="GO" id="GO:0009389">
    <property type="term" value="F:dimethyl sulfoxide reductase activity"/>
    <property type="evidence" value="ECO:0007669"/>
    <property type="project" value="TreeGrafter"/>
</dbReference>